<dbReference type="InterPro" id="IPR028236">
    <property type="entry name" value="CPLANE1"/>
</dbReference>
<reference evidence="1" key="2">
    <citation type="submission" date="2020-11" db="EMBL/GenBank/DDBJ databases">
        <authorList>
            <person name="McCartney M.A."/>
            <person name="Auch B."/>
            <person name="Kono T."/>
            <person name="Mallez S."/>
            <person name="Becker A."/>
            <person name="Gohl D.M."/>
            <person name="Silverstein K.A.T."/>
            <person name="Koren S."/>
            <person name="Bechman K.B."/>
            <person name="Herman A."/>
            <person name="Abrahante J.E."/>
            <person name="Garbe J."/>
        </authorList>
    </citation>
    <scope>NUCLEOTIDE SEQUENCE</scope>
    <source>
        <strain evidence="1">Duluth1</strain>
        <tissue evidence="1">Whole animal</tissue>
    </source>
</reference>
<gene>
    <name evidence="1" type="ORF">DPMN_157274</name>
</gene>
<dbReference type="AlphaFoldDB" id="A0A9D4EJ17"/>
<proteinExistence type="predicted"/>
<dbReference type="EMBL" id="JAIWYP010000008">
    <property type="protein sequence ID" value="KAH3779471.1"/>
    <property type="molecule type" value="Genomic_DNA"/>
</dbReference>
<name>A0A9D4EJ17_DREPO</name>
<dbReference type="Pfam" id="PF15392">
    <property type="entry name" value="Joubert"/>
    <property type="match status" value="1"/>
</dbReference>
<comment type="caution">
    <text evidence="1">The sequence shown here is derived from an EMBL/GenBank/DDBJ whole genome shotgun (WGS) entry which is preliminary data.</text>
</comment>
<accession>A0A9D4EJ17</accession>
<keyword evidence="2" id="KW-1185">Reference proteome</keyword>
<protein>
    <submittedName>
        <fullName evidence="1">Uncharacterized protein</fullName>
    </submittedName>
</protein>
<sequence>MKTWFCDNFIPCFTFFTGVKCIECLPCFRQEQAEDARVSLDEIKKMADIAHRDGARDREALREWMATKRSKQMEEYKRHLEELREREPRPFRPAHENFDQVRFVSIEV</sequence>
<reference evidence="1" key="1">
    <citation type="journal article" date="2019" name="bioRxiv">
        <title>The Genome of the Zebra Mussel, Dreissena polymorpha: A Resource for Invasive Species Research.</title>
        <authorList>
            <person name="McCartney M.A."/>
            <person name="Auch B."/>
            <person name="Kono T."/>
            <person name="Mallez S."/>
            <person name="Zhang Y."/>
            <person name="Obille A."/>
            <person name="Becker A."/>
            <person name="Abrahante J.E."/>
            <person name="Garbe J."/>
            <person name="Badalamenti J.P."/>
            <person name="Herman A."/>
            <person name="Mangelson H."/>
            <person name="Liachko I."/>
            <person name="Sullivan S."/>
            <person name="Sone E.D."/>
            <person name="Koren S."/>
            <person name="Silverstein K.A.T."/>
            <person name="Beckman K.B."/>
            <person name="Gohl D.M."/>
        </authorList>
    </citation>
    <scope>NUCLEOTIDE SEQUENCE</scope>
    <source>
        <strain evidence="1">Duluth1</strain>
        <tissue evidence="1">Whole animal</tissue>
    </source>
</reference>
<evidence type="ECO:0000313" key="2">
    <source>
        <dbReference type="Proteomes" id="UP000828390"/>
    </source>
</evidence>
<dbReference type="Proteomes" id="UP000828390">
    <property type="component" value="Unassembled WGS sequence"/>
</dbReference>
<organism evidence="1 2">
    <name type="scientific">Dreissena polymorpha</name>
    <name type="common">Zebra mussel</name>
    <name type="synonym">Mytilus polymorpha</name>
    <dbReference type="NCBI Taxonomy" id="45954"/>
    <lineage>
        <taxon>Eukaryota</taxon>
        <taxon>Metazoa</taxon>
        <taxon>Spiralia</taxon>
        <taxon>Lophotrochozoa</taxon>
        <taxon>Mollusca</taxon>
        <taxon>Bivalvia</taxon>
        <taxon>Autobranchia</taxon>
        <taxon>Heteroconchia</taxon>
        <taxon>Euheterodonta</taxon>
        <taxon>Imparidentia</taxon>
        <taxon>Neoheterodontei</taxon>
        <taxon>Myida</taxon>
        <taxon>Dreissenoidea</taxon>
        <taxon>Dreissenidae</taxon>
        <taxon>Dreissena</taxon>
    </lineage>
</organism>
<evidence type="ECO:0000313" key="1">
    <source>
        <dbReference type="EMBL" id="KAH3779471.1"/>
    </source>
</evidence>